<feature type="domain" description="Myb/SANT-like DNA-binding" evidence="2">
    <location>
        <begin position="122"/>
        <end position="224"/>
    </location>
</feature>
<keyword evidence="4" id="KW-1185">Reference proteome</keyword>
<feature type="region of interest" description="Disordered" evidence="1">
    <location>
        <begin position="1"/>
        <end position="122"/>
    </location>
</feature>
<dbReference type="InterPro" id="IPR044822">
    <property type="entry name" value="Myb_DNA-bind_4"/>
</dbReference>
<protein>
    <submittedName>
        <fullName evidence="3">Trihelix transcription factor GTL1</fullName>
    </submittedName>
</protein>
<feature type="compositionally biased region" description="Low complexity" evidence="1">
    <location>
        <begin position="265"/>
        <end position="276"/>
    </location>
</feature>
<dbReference type="PANTHER" id="PTHR46327">
    <property type="entry name" value="F16F4.11 PROTEIN-RELATED"/>
    <property type="match status" value="1"/>
</dbReference>
<dbReference type="Proteomes" id="UP001179952">
    <property type="component" value="Unassembled WGS sequence"/>
</dbReference>
<evidence type="ECO:0000256" key="1">
    <source>
        <dbReference type="SAM" id="MobiDB-lite"/>
    </source>
</evidence>
<gene>
    <name evidence="3" type="ORF">QJS04_geneDACA008367</name>
</gene>
<name>A0AAV9AGZ1_ACOGR</name>
<feature type="compositionally biased region" description="Gly residues" evidence="1">
    <location>
        <begin position="1"/>
        <end position="19"/>
    </location>
</feature>
<proteinExistence type="predicted"/>
<evidence type="ECO:0000259" key="2">
    <source>
        <dbReference type="Pfam" id="PF13837"/>
    </source>
</evidence>
<feature type="region of interest" description="Disordered" evidence="1">
    <location>
        <begin position="265"/>
        <end position="290"/>
    </location>
</feature>
<reference evidence="3" key="1">
    <citation type="journal article" date="2023" name="Nat. Commun.">
        <title>Diploid and tetraploid genomes of Acorus and the evolution of monocots.</title>
        <authorList>
            <person name="Ma L."/>
            <person name="Liu K.W."/>
            <person name="Li Z."/>
            <person name="Hsiao Y.Y."/>
            <person name="Qi Y."/>
            <person name="Fu T."/>
            <person name="Tang G.D."/>
            <person name="Zhang D."/>
            <person name="Sun W.H."/>
            <person name="Liu D.K."/>
            <person name="Li Y."/>
            <person name="Chen G.Z."/>
            <person name="Liu X.D."/>
            <person name="Liao X.Y."/>
            <person name="Jiang Y.T."/>
            <person name="Yu X."/>
            <person name="Hao Y."/>
            <person name="Huang J."/>
            <person name="Zhao X.W."/>
            <person name="Ke S."/>
            <person name="Chen Y.Y."/>
            <person name="Wu W.L."/>
            <person name="Hsu J.L."/>
            <person name="Lin Y.F."/>
            <person name="Huang M.D."/>
            <person name="Li C.Y."/>
            <person name="Huang L."/>
            <person name="Wang Z.W."/>
            <person name="Zhao X."/>
            <person name="Zhong W.Y."/>
            <person name="Peng D.H."/>
            <person name="Ahmad S."/>
            <person name="Lan S."/>
            <person name="Zhang J.S."/>
            <person name="Tsai W.C."/>
            <person name="Van de Peer Y."/>
            <person name="Liu Z.J."/>
        </authorList>
    </citation>
    <scope>NUCLEOTIDE SEQUENCE</scope>
    <source>
        <strain evidence="3">SCP</strain>
    </source>
</reference>
<evidence type="ECO:0000313" key="3">
    <source>
        <dbReference type="EMBL" id="KAK1263342.1"/>
    </source>
</evidence>
<organism evidence="3 4">
    <name type="scientific">Acorus gramineus</name>
    <name type="common">Dwarf sweet flag</name>
    <dbReference type="NCBI Taxonomy" id="55184"/>
    <lineage>
        <taxon>Eukaryota</taxon>
        <taxon>Viridiplantae</taxon>
        <taxon>Streptophyta</taxon>
        <taxon>Embryophyta</taxon>
        <taxon>Tracheophyta</taxon>
        <taxon>Spermatophyta</taxon>
        <taxon>Magnoliopsida</taxon>
        <taxon>Liliopsida</taxon>
        <taxon>Acoraceae</taxon>
        <taxon>Acorus</taxon>
    </lineage>
</organism>
<sequence>MEGNGMGGGMIPGMSGGMIGLEMPLHPSQQKQHNHPHHLGLPFSNPTPTQTSSAHSHHDDHHHHPPFPYGAAGGGGRAKPPQQQQQQTFSSEDEPGFGGGDDATDGAKPTVTGTGSGSPWQRMKWTDGMVRLLIMVVYYVGDDGGGIDANGTDPKKKASSAMTAGGAAGLLQKKGKWKSVSRAMMEKGYYVSPQQCEDKFNDLNKRYKRVNDLLGRGTACRVVENQSLLDSMDHLSPKAKDEVRKLLNSKHLFFREMCAYHNAPSAAHGHPPHASSTSEEEELMEGLAKRGGSLEGQREWVKRRGVELEERKIGYYVRALELERQRFKWMKFSSKKDRELERSRLDNERLRLEADRMILLVRQKELELDLRLPNASPNPPSSTSH</sequence>
<evidence type="ECO:0000313" key="4">
    <source>
        <dbReference type="Proteomes" id="UP001179952"/>
    </source>
</evidence>
<dbReference type="Pfam" id="PF13837">
    <property type="entry name" value="Myb_DNA-bind_4"/>
    <property type="match status" value="1"/>
</dbReference>
<dbReference type="PANTHER" id="PTHR46327:SF2">
    <property type="entry name" value="SEQUENCE-SPECIFIC DNA BINDING TRANSCRIPTION FACTOR"/>
    <property type="match status" value="1"/>
</dbReference>
<accession>A0AAV9AGZ1</accession>
<dbReference type="Gene3D" id="1.10.10.60">
    <property type="entry name" value="Homeodomain-like"/>
    <property type="match status" value="1"/>
</dbReference>
<dbReference type="EMBL" id="JAUJYN010000009">
    <property type="protein sequence ID" value="KAK1263342.1"/>
    <property type="molecule type" value="Genomic_DNA"/>
</dbReference>
<dbReference type="AlphaFoldDB" id="A0AAV9AGZ1"/>
<reference evidence="3" key="2">
    <citation type="submission" date="2023-06" db="EMBL/GenBank/DDBJ databases">
        <authorList>
            <person name="Ma L."/>
            <person name="Liu K.-W."/>
            <person name="Li Z."/>
            <person name="Hsiao Y.-Y."/>
            <person name="Qi Y."/>
            <person name="Fu T."/>
            <person name="Tang G."/>
            <person name="Zhang D."/>
            <person name="Sun W.-H."/>
            <person name="Liu D.-K."/>
            <person name="Li Y."/>
            <person name="Chen G.-Z."/>
            <person name="Liu X.-D."/>
            <person name="Liao X.-Y."/>
            <person name="Jiang Y.-T."/>
            <person name="Yu X."/>
            <person name="Hao Y."/>
            <person name="Huang J."/>
            <person name="Zhao X.-W."/>
            <person name="Ke S."/>
            <person name="Chen Y.-Y."/>
            <person name="Wu W.-L."/>
            <person name="Hsu J.-L."/>
            <person name="Lin Y.-F."/>
            <person name="Huang M.-D."/>
            <person name="Li C.-Y."/>
            <person name="Huang L."/>
            <person name="Wang Z.-W."/>
            <person name="Zhao X."/>
            <person name="Zhong W.-Y."/>
            <person name="Peng D.-H."/>
            <person name="Ahmad S."/>
            <person name="Lan S."/>
            <person name="Zhang J.-S."/>
            <person name="Tsai W.-C."/>
            <person name="Van De Peer Y."/>
            <person name="Liu Z.-J."/>
        </authorList>
    </citation>
    <scope>NUCLEOTIDE SEQUENCE</scope>
    <source>
        <strain evidence="3">SCP</strain>
        <tissue evidence="3">Leaves</tissue>
    </source>
</reference>
<comment type="caution">
    <text evidence="3">The sequence shown here is derived from an EMBL/GenBank/DDBJ whole genome shotgun (WGS) entry which is preliminary data.</text>
</comment>
<feature type="compositionally biased region" description="Low complexity" evidence="1">
    <location>
        <begin position="78"/>
        <end position="87"/>
    </location>
</feature>